<dbReference type="EMBL" id="LAZR01013561">
    <property type="protein sequence ID" value="KKM21393.1"/>
    <property type="molecule type" value="Genomic_DNA"/>
</dbReference>
<name>A0A0F9KGU4_9ZZZZ</name>
<gene>
    <name evidence="2" type="ORF">LCGC14_1635870</name>
</gene>
<feature type="compositionally biased region" description="Basic residues" evidence="1">
    <location>
        <begin position="1"/>
        <end position="23"/>
    </location>
</feature>
<comment type="caution">
    <text evidence="2">The sequence shown here is derived from an EMBL/GenBank/DDBJ whole genome shotgun (WGS) entry which is preliminary data.</text>
</comment>
<evidence type="ECO:0000313" key="2">
    <source>
        <dbReference type="EMBL" id="KKM21393.1"/>
    </source>
</evidence>
<proteinExistence type="predicted"/>
<organism evidence="2">
    <name type="scientific">marine sediment metagenome</name>
    <dbReference type="NCBI Taxonomy" id="412755"/>
    <lineage>
        <taxon>unclassified sequences</taxon>
        <taxon>metagenomes</taxon>
        <taxon>ecological metagenomes</taxon>
    </lineage>
</organism>
<feature type="region of interest" description="Disordered" evidence="1">
    <location>
        <begin position="1"/>
        <end position="72"/>
    </location>
</feature>
<evidence type="ECO:0000256" key="1">
    <source>
        <dbReference type="SAM" id="MobiDB-lite"/>
    </source>
</evidence>
<accession>A0A0F9KGU4</accession>
<feature type="compositionally biased region" description="Basic residues" evidence="1">
    <location>
        <begin position="33"/>
        <end position="69"/>
    </location>
</feature>
<sequence>MKRKTSAATRKKLSRAAKGRRRRADGAFTKGGGGRKRRRNPPAKRKAAPRRAASKRAAPRRRNPSRRPRNFTDTLIEGVTATVTITAAKVATRCVPKLVGVARADNRGIAVQLASAIGISYAADFLLGPGWAGLVLAGGLQAPLEDLAVRYQIPVVSEALAPAGTVGRYAPRRVGGVGRYAPRLGPTPAQNGLRISPPPALGSYVTSPPGSGISPIGTIM</sequence>
<reference evidence="2" key="1">
    <citation type="journal article" date="2015" name="Nature">
        <title>Complex archaea that bridge the gap between prokaryotes and eukaryotes.</title>
        <authorList>
            <person name="Spang A."/>
            <person name="Saw J.H."/>
            <person name="Jorgensen S.L."/>
            <person name="Zaremba-Niedzwiedzka K."/>
            <person name="Martijn J."/>
            <person name="Lind A.E."/>
            <person name="van Eijk R."/>
            <person name="Schleper C."/>
            <person name="Guy L."/>
            <person name="Ettema T.J."/>
        </authorList>
    </citation>
    <scope>NUCLEOTIDE SEQUENCE</scope>
</reference>
<dbReference type="AlphaFoldDB" id="A0A0F9KGU4"/>
<protein>
    <submittedName>
        <fullName evidence="2">Uncharacterized protein</fullName>
    </submittedName>
</protein>